<dbReference type="SUPFAM" id="SSF54211">
    <property type="entry name" value="Ribosomal protein S5 domain 2-like"/>
    <property type="match status" value="1"/>
</dbReference>
<proteinExistence type="predicted"/>
<reference evidence="1 2" key="1">
    <citation type="journal article" date="2015" name="Environ. Microbiol.">
        <title>Genome analyses suggest the presence of polyploidy and recent human-driven expansions in eight global populations of the honeybee pathogen Nosema ceranae.</title>
        <authorList>
            <person name="Pelin A."/>
            <person name="Selman M."/>
            <person name="Aris-Brosou S."/>
            <person name="Farinelli L."/>
            <person name="Corradi N."/>
        </authorList>
    </citation>
    <scope>NUCLEOTIDE SEQUENCE [LARGE SCALE GENOMIC DNA]</scope>
    <source>
        <strain evidence="1 2">PA08 1199</strain>
    </source>
</reference>
<protein>
    <submittedName>
        <fullName evidence="1">Ribonuclease ph-like protein</fullName>
    </submittedName>
</protein>
<dbReference type="GO" id="GO:0003723">
    <property type="term" value="F:RNA binding"/>
    <property type="evidence" value="ECO:0007669"/>
    <property type="project" value="TreeGrafter"/>
</dbReference>
<dbReference type="RefSeq" id="XP_024330995.1">
    <property type="nucleotide sequence ID" value="XM_024474885.1"/>
</dbReference>
<dbReference type="GO" id="GO:0016075">
    <property type="term" value="P:rRNA catabolic process"/>
    <property type="evidence" value="ECO:0007669"/>
    <property type="project" value="TreeGrafter"/>
</dbReference>
<sequence>MVITFQDNIKLRGDNKNTFFREDGRFKNEIRRFIIKSEFPYTSLRQGNSHVQVKIDGPKEGSKLYFYITGTTNDTKRYYELFSIFDNILLLDSQLDIYVNILEEDGSLLSTIVNCIVLSICHSNIPLKDFPCSITYSEKGVDLSASEEGSGRVTVVYLMNSKKLVYYKAEGKITLEKLQNIDEMGRIAIEEIFIKMKEFLIK</sequence>
<gene>
    <name evidence="1" type="ORF">AAJ76_2700039788</name>
</gene>
<dbReference type="Proteomes" id="UP000034350">
    <property type="component" value="Unassembled WGS sequence"/>
</dbReference>
<dbReference type="InterPro" id="IPR036345">
    <property type="entry name" value="ExoRNase_PH_dom2_sf"/>
</dbReference>
<keyword evidence="2" id="KW-1185">Reference proteome</keyword>
<dbReference type="GO" id="GO:0034475">
    <property type="term" value="P:U4 snRNA 3'-end processing"/>
    <property type="evidence" value="ECO:0007669"/>
    <property type="project" value="TreeGrafter"/>
</dbReference>
<dbReference type="VEuPathDB" id="MicrosporidiaDB:NCER_102034"/>
<dbReference type="SUPFAM" id="SSF55666">
    <property type="entry name" value="Ribonuclease PH domain 2-like"/>
    <property type="match status" value="1"/>
</dbReference>
<dbReference type="PANTHER" id="PTHR11953:SF0">
    <property type="entry name" value="EXOSOME COMPLEX COMPONENT RRP41"/>
    <property type="match status" value="1"/>
</dbReference>
<comment type="caution">
    <text evidence="1">The sequence shown here is derived from an EMBL/GenBank/DDBJ whole genome shotgun (WGS) entry which is preliminary data.</text>
</comment>
<name>A0A0F9WQN6_9MICR</name>
<dbReference type="GeneID" id="36319813"/>
<dbReference type="GO" id="GO:0071028">
    <property type="term" value="P:nuclear mRNA surveillance"/>
    <property type="evidence" value="ECO:0007669"/>
    <property type="project" value="TreeGrafter"/>
</dbReference>
<dbReference type="OrthoDB" id="437922at2759"/>
<organism evidence="1 2">
    <name type="scientific">Vairimorpha ceranae</name>
    <dbReference type="NCBI Taxonomy" id="40302"/>
    <lineage>
        <taxon>Eukaryota</taxon>
        <taxon>Fungi</taxon>
        <taxon>Fungi incertae sedis</taxon>
        <taxon>Microsporidia</taxon>
        <taxon>Nosematidae</taxon>
        <taxon>Vairimorpha</taxon>
    </lineage>
</organism>
<dbReference type="GO" id="GO:0000177">
    <property type="term" value="C:cytoplasmic exosome (RNase complex)"/>
    <property type="evidence" value="ECO:0007669"/>
    <property type="project" value="TreeGrafter"/>
</dbReference>
<dbReference type="Gene3D" id="3.30.230.70">
    <property type="entry name" value="GHMP Kinase, N-terminal domain"/>
    <property type="match status" value="1"/>
</dbReference>
<evidence type="ECO:0000313" key="1">
    <source>
        <dbReference type="EMBL" id="KKO75253.1"/>
    </source>
</evidence>
<dbReference type="VEuPathDB" id="MicrosporidiaDB:G9O61_00g013240"/>
<dbReference type="GO" id="GO:0005730">
    <property type="term" value="C:nucleolus"/>
    <property type="evidence" value="ECO:0007669"/>
    <property type="project" value="TreeGrafter"/>
</dbReference>
<dbReference type="VEuPathDB" id="MicrosporidiaDB:AAJ76_2700039788"/>
<dbReference type="GO" id="GO:0071051">
    <property type="term" value="P:poly(A)-dependent snoRNA 3'-end processing"/>
    <property type="evidence" value="ECO:0007669"/>
    <property type="project" value="TreeGrafter"/>
</dbReference>
<dbReference type="InterPro" id="IPR020568">
    <property type="entry name" value="Ribosomal_Su5_D2-typ_SF"/>
</dbReference>
<dbReference type="InterPro" id="IPR027408">
    <property type="entry name" value="PNPase/RNase_PH_dom_sf"/>
</dbReference>
<dbReference type="EMBL" id="JPQZ01000027">
    <property type="protein sequence ID" value="KKO75253.1"/>
    <property type="molecule type" value="Genomic_DNA"/>
</dbReference>
<accession>A0A0F9WQN6</accession>
<dbReference type="AlphaFoldDB" id="A0A0F9WQN6"/>
<dbReference type="GO" id="GO:0000176">
    <property type="term" value="C:nuclear exosome (RNase complex)"/>
    <property type="evidence" value="ECO:0007669"/>
    <property type="project" value="UniProtKB-ARBA"/>
</dbReference>
<evidence type="ECO:0000313" key="2">
    <source>
        <dbReference type="Proteomes" id="UP000034350"/>
    </source>
</evidence>
<dbReference type="InterPro" id="IPR050080">
    <property type="entry name" value="RNase_PH"/>
</dbReference>
<dbReference type="PANTHER" id="PTHR11953">
    <property type="entry name" value="EXOSOME COMPLEX COMPONENT"/>
    <property type="match status" value="1"/>
</dbReference>